<dbReference type="KEGG" id="aqg:HRU87_05375"/>
<proteinExistence type="inferred from homology"/>
<dbReference type="PANTHER" id="PTHR30023">
    <property type="entry name" value="D-ALANYL-D-ALANINE CARBOXYPEPTIDASE"/>
    <property type="match status" value="1"/>
</dbReference>
<dbReference type="Proteomes" id="UP000501003">
    <property type="component" value="Chromosome"/>
</dbReference>
<evidence type="ECO:0000313" key="3">
    <source>
        <dbReference type="EMBL" id="QKJ25600.1"/>
    </source>
</evidence>
<evidence type="ECO:0000256" key="2">
    <source>
        <dbReference type="ARBA" id="ARBA00022801"/>
    </source>
</evidence>
<dbReference type="AlphaFoldDB" id="A0A7D4UIJ3"/>
<dbReference type="GO" id="GO:0006508">
    <property type="term" value="P:proteolysis"/>
    <property type="evidence" value="ECO:0007669"/>
    <property type="project" value="InterPro"/>
</dbReference>
<evidence type="ECO:0000256" key="1">
    <source>
        <dbReference type="ARBA" id="ARBA00006096"/>
    </source>
</evidence>
<dbReference type="Pfam" id="PF02113">
    <property type="entry name" value="Peptidase_S13"/>
    <property type="match status" value="1"/>
</dbReference>
<dbReference type="InterPro" id="IPR012338">
    <property type="entry name" value="Beta-lactam/transpept-like"/>
</dbReference>
<gene>
    <name evidence="3" type="ORF">HRU87_05375</name>
</gene>
<keyword evidence="3" id="KW-0645">Protease</keyword>
<sequence length="454" mass="47172">MKQALIGIAGGLVAGLTFLAVMFLGPLAPRTAQTPVASATTSAPMTQSQVISESATVSETVSISCSVAAAEGAEGILQLQAQVLNASTSQVLFERNANLASRTASVLKLVTAAAALETLGPDYTVTTRVYVDAVDPSVIYLVGAGDVTLSRTGVNQDSVYRNAPKLATLVKQITKALPGQTFSQIVLDSSLYGEAKGDWKSDWDLKGLKEGYMSRVSALQIDGDRNDPAAKDSTRGSDPVARAGKWFKEAIGANAIGAKVKAGVAPADAIEVAKVSSRPISEWINYMLLVSDNTLAEALARLIALDAGYSGNFATLDTAYKKALSRTGLDLSTLKIEDGSGLSDYNAASPALINSLLGLVNEGYGDFAVISDGLPVAGTPGSLSYRLESAAGKIAAKTGWIQSGYTLAGFMDTPDSSRLIFTIYNLGDVSEANREAMDSLALAIYECGGSLGND</sequence>
<comment type="similarity">
    <text evidence="1">Belongs to the peptidase S13 family.</text>
</comment>
<dbReference type="GO" id="GO:0000270">
    <property type="term" value="P:peptidoglycan metabolic process"/>
    <property type="evidence" value="ECO:0007669"/>
    <property type="project" value="TreeGrafter"/>
</dbReference>
<dbReference type="InterPro" id="IPR000667">
    <property type="entry name" value="Peptidase_S13"/>
</dbReference>
<dbReference type="SUPFAM" id="SSF56601">
    <property type="entry name" value="beta-lactamase/transpeptidase-like"/>
    <property type="match status" value="1"/>
</dbReference>
<dbReference type="RefSeq" id="WP_173493897.1">
    <property type="nucleotide sequence ID" value="NZ_CP054056.1"/>
</dbReference>
<evidence type="ECO:0000313" key="4">
    <source>
        <dbReference type="Proteomes" id="UP000501003"/>
    </source>
</evidence>
<reference evidence="3 4" key="1">
    <citation type="submission" date="2020-05" db="EMBL/GenBank/DDBJ databases">
        <title>Aquirufa sp. strain 15G-AUS-rot a new Aquirufa species.</title>
        <authorList>
            <person name="Pitt A."/>
            <person name="Hahn M.W."/>
        </authorList>
    </citation>
    <scope>NUCLEOTIDE SEQUENCE [LARGE SCALE GENOMIC DNA]</scope>
    <source>
        <strain evidence="3 4">15G-AUS-rot</strain>
    </source>
</reference>
<organism evidence="3 4">
    <name type="scientific">Aquiluna borgnonia</name>
    <dbReference type="NCBI Taxonomy" id="2499157"/>
    <lineage>
        <taxon>Bacteria</taxon>
        <taxon>Bacillati</taxon>
        <taxon>Actinomycetota</taxon>
        <taxon>Actinomycetes</taxon>
        <taxon>Micrococcales</taxon>
        <taxon>Microbacteriaceae</taxon>
        <taxon>Luna cluster</taxon>
        <taxon>Luna-1 subcluster</taxon>
        <taxon>Aquiluna</taxon>
    </lineage>
</organism>
<name>A0A7D4UIJ3_9MICO</name>
<dbReference type="Gene3D" id="3.40.710.10">
    <property type="entry name" value="DD-peptidase/beta-lactamase superfamily"/>
    <property type="match status" value="2"/>
</dbReference>
<dbReference type="GO" id="GO:0004185">
    <property type="term" value="F:serine-type carboxypeptidase activity"/>
    <property type="evidence" value="ECO:0007669"/>
    <property type="project" value="InterPro"/>
</dbReference>
<protein>
    <submittedName>
        <fullName evidence="3">D-alanyl-D-alanine carboxypeptidase</fullName>
    </submittedName>
</protein>
<dbReference type="PANTHER" id="PTHR30023:SF0">
    <property type="entry name" value="PENICILLIN-SENSITIVE CARBOXYPEPTIDASE A"/>
    <property type="match status" value="1"/>
</dbReference>
<keyword evidence="4" id="KW-1185">Reference proteome</keyword>
<dbReference type="PRINTS" id="PR00922">
    <property type="entry name" value="DADACBPTASE3"/>
</dbReference>
<keyword evidence="2" id="KW-0378">Hydrolase</keyword>
<keyword evidence="3" id="KW-0121">Carboxypeptidase</keyword>
<accession>A0A7D4UIJ3</accession>
<dbReference type="EMBL" id="CP054056">
    <property type="protein sequence ID" value="QKJ25600.1"/>
    <property type="molecule type" value="Genomic_DNA"/>
</dbReference>